<evidence type="ECO:0000256" key="6">
    <source>
        <dbReference type="SAM" id="Phobius"/>
    </source>
</evidence>
<keyword evidence="3 6" id="KW-0812">Transmembrane</keyword>
<dbReference type="PANTHER" id="PTHR30086">
    <property type="entry name" value="ARGININE EXPORTER PROTEIN ARGO"/>
    <property type="match status" value="1"/>
</dbReference>
<dbReference type="GO" id="GO:0015171">
    <property type="term" value="F:amino acid transmembrane transporter activity"/>
    <property type="evidence" value="ECO:0007669"/>
    <property type="project" value="TreeGrafter"/>
</dbReference>
<evidence type="ECO:0000313" key="8">
    <source>
        <dbReference type="Proteomes" id="UP000186336"/>
    </source>
</evidence>
<reference evidence="7 8" key="1">
    <citation type="submission" date="2017-01" db="EMBL/GenBank/DDBJ databases">
        <title>Complete genome of Tateyamaria omphalii DOK1-4 isolated from seawater in Dokdo.</title>
        <authorList>
            <person name="Kim J.H."/>
            <person name="Chi W.-J."/>
        </authorList>
    </citation>
    <scope>NUCLEOTIDE SEQUENCE [LARGE SCALE GENOMIC DNA]</scope>
    <source>
        <strain evidence="7 8">DOK1-4</strain>
    </source>
</reference>
<feature type="transmembrane region" description="Helical" evidence="6">
    <location>
        <begin position="114"/>
        <end position="135"/>
    </location>
</feature>
<accession>A0A1P8MWE4</accession>
<keyword evidence="2" id="KW-1003">Cell membrane</keyword>
<dbReference type="STRING" id="299262.BWR18_11905"/>
<feature type="transmembrane region" description="Helical" evidence="6">
    <location>
        <begin position="71"/>
        <end position="93"/>
    </location>
</feature>
<protein>
    <submittedName>
        <fullName evidence="7">Threonine transporter RhtB</fullName>
    </submittedName>
</protein>
<dbReference type="RefSeq" id="WP_076628499.1">
    <property type="nucleotide sequence ID" value="NZ_CP019312.1"/>
</dbReference>
<proteinExistence type="predicted"/>
<keyword evidence="4 6" id="KW-1133">Transmembrane helix</keyword>
<evidence type="ECO:0000256" key="5">
    <source>
        <dbReference type="ARBA" id="ARBA00023136"/>
    </source>
</evidence>
<dbReference type="PIRSF" id="PIRSF006324">
    <property type="entry name" value="LeuE"/>
    <property type="match status" value="1"/>
</dbReference>
<evidence type="ECO:0000256" key="1">
    <source>
        <dbReference type="ARBA" id="ARBA00004651"/>
    </source>
</evidence>
<sequence length="206" mass="21168">MIDPILYLAFLPAALALVLTPGPDMLFAMAQGLRGGKGPAVAASAGIASGAFVNAGLAGIGLGALVSAAPWVFGVVRWVGVAYLLYLAVKTVMSPLVGENTRAVRPSRAFRDGLIVNLSNPSVILFILAFIPQFVDPARPILPQFLIYGGTIACLGFVVKSGVGMTAGGLGRALARNPVIERVLRWVTAGVFGALAARVAFAGGRP</sequence>
<dbReference type="KEGG" id="tom:BWR18_11905"/>
<dbReference type="EMBL" id="CP019312">
    <property type="protein sequence ID" value="APX12302.1"/>
    <property type="molecule type" value="Genomic_DNA"/>
</dbReference>
<feature type="transmembrane region" description="Helical" evidence="6">
    <location>
        <begin position="40"/>
        <end position="65"/>
    </location>
</feature>
<keyword evidence="8" id="KW-1185">Reference proteome</keyword>
<feature type="transmembrane region" description="Helical" evidence="6">
    <location>
        <begin position="183"/>
        <end position="201"/>
    </location>
</feature>
<dbReference type="OrthoDB" id="9807053at2"/>
<evidence type="ECO:0000256" key="3">
    <source>
        <dbReference type="ARBA" id="ARBA00022692"/>
    </source>
</evidence>
<dbReference type="Proteomes" id="UP000186336">
    <property type="component" value="Chromosome"/>
</dbReference>
<dbReference type="PANTHER" id="PTHR30086:SF20">
    <property type="entry name" value="ARGININE EXPORTER PROTEIN ARGO-RELATED"/>
    <property type="match status" value="1"/>
</dbReference>
<name>A0A1P8MWE4_9RHOB</name>
<gene>
    <name evidence="7" type="ORF">BWR18_11905</name>
</gene>
<dbReference type="AlphaFoldDB" id="A0A1P8MWE4"/>
<evidence type="ECO:0000256" key="2">
    <source>
        <dbReference type="ARBA" id="ARBA00022475"/>
    </source>
</evidence>
<dbReference type="InterPro" id="IPR001123">
    <property type="entry name" value="LeuE-type"/>
</dbReference>
<feature type="transmembrane region" description="Helical" evidence="6">
    <location>
        <begin position="141"/>
        <end position="163"/>
    </location>
</feature>
<evidence type="ECO:0000256" key="4">
    <source>
        <dbReference type="ARBA" id="ARBA00022989"/>
    </source>
</evidence>
<organism evidence="7 8">
    <name type="scientific">Tateyamaria omphalii</name>
    <dbReference type="NCBI Taxonomy" id="299262"/>
    <lineage>
        <taxon>Bacteria</taxon>
        <taxon>Pseudomonadati</taxon>
        <taxon>Pseudomonadota</taxon>
        <taxon>Alphaproteobacteria</taxon>
        <taxon>Rhodobacterales</taxon>
        <taxon>Roseobacteraceae</taxon>
        <taxon>Tateyamaria</taxon>
    </lineage>
</organism>
<dbReference type="Pfam" id="PF01810">
    <property type="entry name" value="LysE"/>
    <property type="match status" value="1"/>
</dbReference>
<dbReference type="GO" id="GO:0005886">
    <property type="term" value="C:plasma membrane"/>
    <property type="evidence" value="ECO:0007669"/>
    <property type="project" value="UniProtKB-SubCell"/>
</dbReference>
<feature type="transmembrane region" description="Helical" evidence="6">
    <location>
        <begin position="6"/>
        <end position="28"/>
    </location>
</feature>
<keyword evidence="5 6" id="KW-0472">Membrane</keyword>
<comment type="subcellular location">
    <subcellularLocation>
        <location evidence="1">Cell membrane</location>
        <topology evidence="1">Multi-pass membrane protein</topology>
    </subcellularLocation>
</comment>
<evidence type="ECO:0000313" key="7">
    <source>
        <dbReference type="EMBL" id="APX12302.1"/>
    </source>
</evidence>